<sequence>MLLGRRRHRAAAPVRGGRAQRARQRAVAHRDPGPRGQHPLCRGFPGSGVAPARHGRVHQRQHRRGEGPVTVSDNTSATAADVLPALEEVYTRIKRISRELRPGDRIVADLGIDSLATVELLLSLEDRFGISLVEDPRAADVETVGDLVELITALRG</sequence>
<dbReference type="EMBL" id="CP034550">
    <property type="protein sequence ID" value="QFZ20673.1"/>
    <property type="molecule type" value="Genomic_DNA"/>
</dbReference>
<dbReference type="AlphaFoldDB" id="A0A5Q0H3R1"/>
<gene>
    <name evidence="3" type="ORF">EKG83_27655</name>
</gene>
<feature type="region of interest" description="Disordered" evidence="1">
    <location>
        <begin position="51"/>
        <end position="73"/>
    </location>
</feature>
<keyword evidence="4" id="KW-1185">Reference proteome</keyword>
<name>A0A5Q0H3R1_SACSY</name>
<dbReference type="InterPro" id="IPR036736">
    <property type="entry name" value="ACP-like_sf"/>
</dbReference>
<proteinExistence type="predicted"/>
<evidence type="ECO:0000313" key="4">
    <source>
        <dbReference type="Proteomes" id="UP000325787"/>
    </source>
</evidence>
<protein>
    <submittedName>
        <fullName evidence="3">Acyl carrier protein</fullName>
    </submittedName>
</protein>
<dbReference type="Gene3D" id="1.10.1200.10">
    <property type="entry name" value="ACP-like"/>
    <property type="match status" value="1"/>
</dbReference>
<dbReference type="Pfam" id="PF00550">
    <property type="entry name" value="PP-binding"/>
    <property type="match status" value="1"/>
</dbReference>
<dbReference type="KEGG" id="ssyi:EKG83_27655"/>
<feature type="compositionally biased region" description="Basic residues" evidence="1">
    <location>
        <begin position="18"/>
        <end position="27"/>
    </location>
</feature>
<dbReference type="OrthoDB" id="4288508at2"/>
<evidence type="ECO:0000313" key="3">
    <source>
        <dbReference type="EMBL" id="QFZ20673.1"/>
    </source>
</evidence>
<feature type="compositionally biased region" description="Basic residues" evidence="1">
    <location>
        <begin position="1"/>
        <end position="10"/>
    </location>
</feature>
<feature type="region of interest" description="Disordered" evidence="1">
    <location>
        <begin position="1"/>
        <end position="39"/>
    </location>
</feature>
<accession>A0A5Q0H3R1</accession>
<dbReference type="SUPFAM" id="SSF47336">
    <property type="entry name" value="ACP-like"/>
    <property type="match status" value="1"/>
</dbReference>
<feature type="compositionally biased region" description="Basic residues" evidence="1">
    <location>
        <begin position="53"/>
        <end position="63"/>
    </location>
</feature>
<dbReference type="PROSITE" id="PS50075">
    <property type="entry name" value="CARRIER"/>
    <property type="match status" value="1"/>
</dbReference>
<evidence type="ECO:0000259" key="2">
    <source>
        <dbReference type="PROSITE" id="PS50075"/>
    </source>
</evidence>
<feature type="domain" description="Carrier" evidence="2">
    <location>
        <begin position="69"/>
        <end position="155"/>
    </location>
</feature>
<evidence type="ECO:0000256" key="1">
    <source>
        <dbReference type="SAM" id="MobiDB-lite"/>
    </source>
</evidence>
<dbReference type="Proteomes" id="UP000325787">
    <property type="component" value="Chromosome"/>
</dbReference>
<organism evidence="3 4">
    <name type="scientific">Saccharothrix syringae</name>
    <name type="common">Nocardiopsis syringae</name>
    <dbReference type="NCBI Taxonomy" id="103733"/>
    <lineage>
        <taxon>Bacteria</taxon>
        <taxon>Bacillati</taxon>
        <taxon>Actinomycetota</taxon>
        <taxon>Actinomycetes</taxon>
        <taxon>Pseudonocardiales</taxon>
        <taxon>Pseudonocardiaceae</taxon>
        <taxon>Saccharothrix</taxon>
    </lineage>
</organism>
<reference evidence="4" key="1">
    <citation type="journal article" date="2021" name="Curr. Microbiol.">
        <title>Complete genome of nocamycin-producing strain Saccharothrix syringae NRRL B-16468 reveals the biosynthetic potential for secondary metabolites.</title>
        <authorList>
            <person name="Mo X."/>
            <person name="Yang S."/>
        </authorList>
    </citation>
    <scope>NUCLEOTIDE SEQUENCE [LARGE SCALE GENOMIC DNA]</scope>
    <source>
        <strain evidence="4">ATCC 51364 / DSM 43886 / JCM 6844 / KCTC 9398 / NBRC 14523 / NRRL B-16468 / INA 2240</strain>
    </source>
</reference>
<dbReference type="InterPro" id="IPR009081">
    <property type="entry name" value="PP-bd_ACP"/>
</dbReference>